<dbReference type="AlphaFoldDB" id="A0A7S1GP21"/>
<proteinExistence type="predicted"/>
<protein>
    <submittedName>
        <fullName evidence="2">Uncharacterized protein</fullName>
    </submittedName>
</protein>
<dbReference type="EMBL" id="HBFW01018400">
    <property type="protein sequence ID" value="CAD8940716.1"/>
    <property type="molecule type" value="Transcribed_RNA"/>
</dbReference>
<organism evidence="2">
    <name type="scientific">Cyclophora tenuis</name>
    <name type="common">Marine diatom</name>
    <dbReference type="NCBI Taxonomy" id="216820"/>
    <lineage>
        <taxon>Eukaryota</taxon>
        <taxon>Sar</taxon>
        <taxon>Stramenopiles</taxon>
        <taxon>Ochrophyta</taxon>
        <taxon>Bacillariophyta</taxon>
        <taxon>Fragilariophyceae</taxon>
        <taxon>Fragilariophycidae</taxon>
        <taxon>Cyclophorales</taxon>
        <taxon>Cyclophoraceae</taxon>
        <taxon>Cyclophora</taxon>
    </lineage>
</organism>
<feature type="compositionally biased region" description="Low complexity" evidence="1">
    <location>
        <begin position="232"/>
        <end position="247"/>
    </location>
</feature>
<sequence>MDRTSTSAPHHHQLPLRRRRVQFATTVDGAILENIIEPLPMPPPSMLKRRRRSSSATPATVTWCQQDEFLAMRQEALKVLEQVRNGSSDMIWAKARKYTYKKCLEKSFRLCLKGKKVSNTLQQDMGFWMSVGHTRRGLEKFILDDTLGSMRDEQRLRVQEGVLFVQDKCREQNMTAHQTERLLQAASELNSRPAQVFALHMGRADRIAVITEIHLELQQKGLATLCNNDNNLSSSSSNSHSIDNNINNDRRSSDSTSCTATTAMSEDDVSRFSNPAA</sequence>
<gene>
    <name evidence="2" type="ORF">CTEN0397_LOCUS11782</name>
</gene>
<evidence type="ECO:0000313" key="2">
    <source>
        <dbReference type="EMBL" id="CAD8940716.1"/>
    </source>
</evidence>
<accession>A0A7S1GP21</accession>
<reference evidence="2" key="1">
    <citation type="submission" date="2021-01" db="EMBL/GenBank/DDBJ databases">
        <authorList>
            <person name="Corre E."/>
            <person name="Pelletier E."/>
            <person name="Niang G."/>
            <person name="Scheremetjew M."/>
            <person name="Finn R."/>
            <person name="Kale V."/>
            <person name="Holt S."/>
            <person name="Cochrane G."/>
            <person name="Meng A."/>
            <person name="Brown T."/>
            <person name="Cohen L."/>
        </authorList>
    </citation>
    <scope>NUCLEOTIDE SEQUENCE</scope>
    <source>
        <strain evidence="2">ECT3854</strain>
    </source>
</reference>
<name>A0A7S1GP21_CYCTE</name>
<evidence type="ECO:0000256" key="1">
    <source>
        <dbReference type="SAM" id="MobiDB-lite"/>
    </source>
</evidence>
<feature type="region of interest" description="Disordered" evidence="1">
    <location>
        <begin position="232"/>
        <end position="277"/>
    </location>
</feature>